<gene>
    <name evidence="1" type="ORF">TBRA_LOCUS8792</name>
</gene>
<reference evidence="1 2" key="1">
    <citation type="submission" date="2020-02" db="EMBL/GenBank/DDBJ databases">
        <authorList>
            <person name="Ferguson B K."/>
        </authorList>
    </citation>
    <scope>NUCLEOTIDE SEQUENCE [LARGE SCALE GENOMIC DNA]</scope>
</reference>
<evidence type="ECO:0000313" key="1">
    <source>
        <dbReference type="EMBL" id="CAB0036952.1"/>
    </source>
</evidence>
<name>A0A6H5IIR8_9HYME</name>
<dbReference type="Proteomes" id="UP000479190">
    <property type="component" value="Unassembled WGS sequence"/>
</dbReference>
<accession>A0A6H5IIR8</accession>
<dbReference type="EMBL" id="CADCXV010000839">
    <property type="protein sequence ID" value="CAB0036952.1"/>
    <property type="molecule type" value="Genomic_DNA"/>
</dbReference>
<sequence>MPGIGSTLAPSARIEHANGTRDQRAMRLSWKMRRVLPTPQIPDFASIFASDFDTLGRGRAECVTYTTDWYTGVHQLMATARDRRIRCTYMYIARYTTAVHYDKNVVAYIYIYTYGEHAEMKMLYTASTRRRLHRRHRDALHMYLLLFRNAQLQTSTRTHIIRKGPSGRCCCCCCCCAQASHAPQSRIPIYIYIYLHTDPTRDNKCADQKRTDASTRLRAVRAHVYIYSFEAKKGTRGLQAAHQPTLGCSQREKLWAPASSRARGENFFIFPARARCFVLCTRHEPCNFLHNSYKRHDDRFRVKVARYSRLIMRPEGFRSIRMRVLYRA</sequence>
<proteinExistence type="predicted"/>
<evidence type="ECO:0000313" key="2">
    <source>
        <dbReference type="Proteomes" id="UP000479190"/>
    </source>
</evidence>
<dbReference type="AlphaFoldDB" id="A0A6H5IIR8"/>
<organism evidence="1 2">
    <name type="scientific">Trichogramma brassicae</name>
    <dbReference type="NCBI Taxonomy" id="86971"/>
    <lineage>
        <taxon>Eukaryota</taxon>
        <taxon>Metazoa</taxon>
        <taxon>Ecdysozoa</taxon>
        <taxon>Arthropoda</taxon>
        <taxon>Hexapoda</taxon>
        <taxon>Insecta</taxon>
        <taxon>Pterygota</taxon>
        <taxon>Neoptera</taxon>
        <taxon>Endopterygota</taxon>
        <taxon>Hymenoptera</taxon>
        <taxon>Apocrita</taxon>
        <taxon>Proctotrupomorpha</taxon>
        <taxon>Chalcidoidea</taxon>
        <taxon>Trichogrammatidae</taxon>
        <taxon>Trichogramma</taxon>
    </lineage>
</organism>
<keyword evidence="2" id="KW-1185">Reference proteome</keyword>
<protein>
    <submittedName>
        <fullName evidence="1">Uncharacterized protein</fullName>
    </submittedName>
</protein>